<keyword evidence="2" id="KW-1185">Reference proteome</keyword>
<comment type="caution">
    <text evidence="1">The sequence shown here is derived from an EMBL/GenBank/DDBJ whole genome shotgun (WGS) entry which is preliminary data.</text>
</comment>
<accession>A0A917LP40</accession>
<evidence type="ECO:0000313" key="2">
    <source>
        <dbReference type="Proteomes" id="UP000625976"/>
    </source>
</evidence>
<evidence type="ECO:0000313" key="1">
    <source>
        <dbReference type="EMBL" id="GGG46883.1"/>
    </source>
</evidence>
<dbReference type="Proteomes" id="UP000625976">
    <property type="component" value="Unassembled WGS sequence"/>
</dbReference>
<dbReference type="AlphaFoldDB" id="A0A917LP40"/>
<protein>
    <submittedName>
        <fullName evidence="1">Uncharacterized protein</fullName>
    </submittedName>
</protein>
<gene>
    <name evidence="1" type="ORF">GCM10010976_17900</name>
</gene>
<name>A0A917LP40_9FLAO</name>
<proteinExistence type="predicted"/>
<reference evidence="1" key="2">
    <citation type="submission" date="2020-09" db="EMBL/GenBank/DDBJ databases">
        <authorList>
            <person name="Sun Q."/>
            <person name="Zhou Y."/>
        </authorList>
    </citation>
    <scope>NUCLEOTIDE SEQUENCE</scope>
    <source>
        <strain evidence="1">CGMCC 1.12751</strain>
    </source>
</reference>
<sequence length="187" mass="21889">MIICCQNNQIKEIVFEGETTETNRYVNMLKLKDQNALIIQIGYSSYPIRGLESDLVVYMNNGQVRLYKISEPINDQLETKVKRVGVKKSEYKLFWKFLNTCISQDKFNINKPRLNFEDANLQQVISGGKTYHFRLYQNKKYITYSCFLPNIDMPLESTGFEEKQRLVALMEDFESIIKNINGNNTNN</sequence>
<organism evidence="1 2">
    <name type="scientific">Bizionia arctica</name>
    <dbReference type="NCBI Taxonomy" id="1495645"/>
    <lineage>
        <taxon>Bacteria</taxon>
        <taxon>Pseudomonadati</taxon>
        <taxon>Bacteroidota</taxon>
        <taxon>Flavobacteriia</taxon>
        <taxon>Flavobacteriales</taxon>
        <taxon>Flavobacteriaceae</taxon>
        <taxon>Bizionia</taxon>
    </lineage>
</organism>
<reference evidence="1" key="1">
    <citation type="journal article" date="2014" name="Int. J. Syst. Evol. Microbiol.">
        <title>Complete genome sequence of Corynebacterium casei LMG S-19264T (=DSM 44701T), isolated from a smear-ripened cheese.</title>
        <authorList>
            <consortium name="US DOE Joint Genome Institute (JGI-PGF)"/>
            <person name="Walter F."/>
            <person name="Albersmeier A."/>
            <person name="Kalinowski J."/>
            <person name="Ruckert C."/>
        </authorList>
    </citation>
    <scope>NUCLEOTIDE SEQUENCE</scope>
    <source>
        <strain evidence="1">CGMCC 1.12751</strain>
    </source>
</reference>
<dbReference type="EMBL" id="BMFQ01000002">
    <property type="protein sequence ID" value="GGG46883.1"/>
    <property type="molecule type" value="Genomic_DNA"/>
</dbReference>